<dbReference type="EMBL" id="CP019082">
    <property type="protein sequence ID" value="APW59418.1"/>
    <property type="molecule type" value="Genomic_DNA"/>
</dbReference>
<protein>
    <submittedName>
        <fullName evidence="2">Uncharacterized protein</fullName>
    </submittedName>
</protein>
<feature type="region of interest" description="Disordered" evidence="1">
    <location>
        <begin position="1"/>
        <end position="48"/>
    </location>
</feature>
<proteinExistence type="predicted"/>
<gene>
    <name evidence="2" type="ORF">BSF38_00841</name>
</gene>
<evidence type="ECO:0000313" key="2">
    <source>
        <dbReference type="EMBL" id="APW59418.1"/>
    </source>
</evidence>
<keyword evidence="3" id="KW-1185">Reference proteome</keyword>
<dbReference type="Proteomes" id="UP000186309">
    <property type="component" value="Chromosome"/>
</dbReference>
<evidence type="ECO:0000313" key="3">
    <source>
        <dbReference type="Proteomes" id="UP000186309"/>
    </source>
</evidence>
<dbReference type="AlphaFoldDB" id="A0A1U7CKI7"/>
<feature type="region of interest" description="Disordered" evidence="1">
    <location>
        <begin position="196"/>
        <end position="234"/>
    </location>
</feature>
<feature type="region of interest" description="Disordered" evidence="1">
    <location>
        <begin position="56"/>
        <end position="75"/>
    </location>
</feature>
<evidence type="ECO:0000256" key="1">
    <source>
        <dbReference type="SAM" id="MobiDB-lite"/>
    </source>
</evidence>
<organism evidence="2 3">
    <name type="scientific">Paludisphaera borealis</name>
    <dbReference type="NCBI Taxonomy" id="1387353"/>
    <lineage>
        <taxon>Bacteria</taxon>
        <taxon>Pseudomonadati</taxon>
        <taxon>Planctomycetota</taxon>
        <taxon>Planctomycetia</taxon>
        <taxon>Isosphaerales</taxon>
        <taxon>Isosphaeraceae</taxon>
        <taxon>Paludisphaera</taxon>
    </lineage>
</organism>
<feature type="compositionally biased region" description="Basic and acidic residues" evidence="1">
    <location>
        <begin position="225"/>
        <end position="234"/>
    </location>
</feature>
<name>A0A1U7CKI7_9BACT</name>
<sequence length="234" mass="24927">MKQSNTETAWSAHRSRLRAGARDPRRRSGDRRGGRQWSSTISPPALAQGEMTFHPVLDGSGRVEAGHGSTDRSGLAAVSEASRIVRIAASPGSMSIKGRERTDAHAGDGARGDIGADLSAGPGMVGASTPPYVPDADSLRSARVRMLEAEASQLRLDGQVFWLTAHSGLRTAFPPCGSGMFVRWPDRLQRRPRAGFPPASLFSPTTEHSGGGTCRVRPTLLSHASEIKPRTTKP</sequence>
<reference evidence="3" key="1">
    <citation type="submission" date="2016-12" db="EMBL/GenBank/DDBJ databases">
        <title>Comparative genomics of four Isosphaeraceae planctomycetes: a common pool of plasmids and glycoside hydrolase genes.</title>
        <authorList>
            <person name="Ivanova A."/>
        </authorList>
    </citation>
    <scope>NUCLEOTIDE SEQUENCE [LARGE SCALE GENOMIC DNA]</scope>
    <source>
        <strain evidence="3">PX4</strain>
    </source>
</reference>
<dbReference type="KEGG" id="pbor:BSF38_00841"/>
<dbReference type="STRING" id="1387353.BSF38_00841"/>
<accession>A0A1U7CKI7</accession>
<feature type="compositionally biased region" description="Basic and acidic residues" evidence="1">
    <location>
        <begin position="20"/>
        <end position="33"/>
    </location>
</feature>